<dbReference type="Proteomes" id="UP000298493">
    <property type="component" value="Unassembled WGS sequence"/>
</dbReference>
<feature type="region of interest" description="Disordered" evidence="2">
    <location>
        <begin position="127"/>
        <end position="189"/>
    </location>
</feature>
<accession>A0A4Z1PED4</accession>
<evidence type="ECO:0000313" key="4">
    <source>
        <dbReference type="Proteomes" id="UP000298493"/>
    </source>
</evidence>
<feature type="compositionally biased region" description="Basic residues" evidence="2">
    <location>
        <begin position="130"/>
        <end position="140"/>
    </location>
</feature>
<feature type="region of interest" description="Disordered" evidence="2">
    <location>
        <begin position="1"/>
        <end position="57"/>
    </location>
</feature>
<evidence type="ECO:0000313" key="3">
    <source>
        <dbReference type="EMBL" id="TID26883.1"/>
    </source>
</evidence>
<name>A0A4Z1PED4_9PEZI</name>
<comment type="caution">
    <text evidence="3">The sequence shown here is derived from an EMBL/GenBank/DDBJ whole genome shotgun (WGS) entry which is preliminary data.</text>
</comment>
<dbReference type="AlphaFoldDB" id="A0A4Z1PED4"/>
<evidence type="ECO:0000256" key="1">
    <source>
        <dbReference type="SAM" id="Coils"/>
    </source>
</evidence>
<protein>
    <submittedName>
        <fullName evidence="3">Uncharacterized protein</fullName>
    </submittedName>
</protein>
<gene>
    <name evidence="3" type="ORF">E6O75_ATG01376</name>
</gene>
<keyword evidence="1" id="KW-0175">Coiled coil</keyword>
<proteinExistence type="predicted"/>
<feature type="compositionally biased region" description="Basic and acidic residues" evidence="2">
    <location>
        <begin position="33"/>
        <end position="49"/>
    </location>
</feature>
<reference evidence="3 4" key="1">
    <citation type="submission" date="2019-04" db="EMBL/GenBank/DDBJ databases">
        <title>High contiguity whole genome sequence and gene annotation resource for two Venturia nashicola isolates.</title>
        <authorList>
            <person name="Prokchorchik M."/>
            <person name="Won K."/>
            <person name="Lee Y."/>
            <person name="Choi E.D."/>
            <person name="Segonzac C."/>
            <person name="Sohn K.H."/>
        </authorList>
    </citation>
    <scope>NUCLEOTIDE SEQUENCE [LARGE SCALE GENOMIC DNA]</scope>
    <source>
        <strain evidence="3 4">PRI2</strain>
    </source>
</reference>
<keyword evidence="4" id="KW-1185">Reference proteome</keyword>
<evidence type="ECO:0000256" key="2">
    <source>
        <dbReference type="SAM" id="MobiDB-lite"/>
    </source>
</evidence>
<dbReference type="EMBL" id="SNSC02000002">
    <property type="protein sequence ID" value="TID26883.1"/>
    <property type="molecule type" value="Genomic_DNA"/>
</dbReference>
<organism evidence="3 4">
    <name type="scientific">Venturia nashicola</name>
    <dbReference type="NCBI Taxonomy" id="86259"/>
    <lineage>
        <taxon>Eukaryota</taxon>
        <taxon>Fungi</taxon>
        <taxon>Dikarya</taxon>
        <taxon>Ascomycota</taxon>
        <taxon>Pezizomycotina</taxon>
        <taxon>Dothideomycetes</taxon>
        <taxon>Pleosporomycetidae</taxon>
        <taxon>Venturiales</taxon>
        <taxon>Venturiaceae</taxon>
        <taxon>Venturia</taxon>
    </lineage>
</organism>
<feature type="coiled-coil region" evidence="1">
    <location>
        <begin position="278"/>
        <end position="314"/>
    </location>
</feature>
<sequence length="349" mass="38960">MVSNSRENVHSELVTANRASQIHEDSVTALPTAHERRHDPASAKQDDLRVYTSTPLSPIPEDVLKLREEYRRSSAGSAPKTSGFLSRMKSLKSKVFGKFKPKPMRIAQVPQDEDIEDPMLKDLPNTVTQRKPHRLSRSKTPKAYVPSGSTTEGFSPTIERVPTPFTPPASPTRSPKADKSLPPIPDSHGSPISFNTLANFDDPFILTSTPEHTIPPPPNPPIPNIKIPENKLQDAIPIDDPYKHLISFLLSHAKDEELDAVRKNGLRRRRRDVLDAQVQAMRNHVLTLRNQIVAMEEQVEAKEAEGRILEEEQEVEDGVGERGRGWRGELEGILGVGCEEELEGMTVDR</sequence>